<evidence type="ECO:0000313" key="3">
    <source>
        <dbReference type="Proteomes" id="UP000014680"/>
    </source>
</evidence>
<dbReference type="PANTHER" id="PTHR47452:SF2">
    <property type="entry name" value="GLYCOSYLTRANSFERASE"/>
    <property type="match status" value="1"/>
</dbReference>
<dbReference type="InterPro" id="IPR021520">
    <property type="entry name" value="Stealth_CR2"/>
</dbReference>
<reference evidence="2 3" key="1">
    <citation type="submission" date="2012-10" db="EMBL/GenBank/DDBJ databases">
        <authorList>
            <person name="Zafar N."/>
            <person name="Inman J."/>
            <person name="Hall N."/>
            <person name="Lorenzi H."/>
            <person name="Caler E."/>
        </authorList>
    </citation>
    <scope>NUCLEOTIDE SEQUENCE [LARGE SCALE GENOMIC DNA]</scope>
    <source>
        <strain evidence="2 3">IP1</strain>
    </source>
</reference>
<accession>L7FMF4</accession>
<feature type="domain" description="Stealth protein CR2 conserved region 2" evidence="1">
    <location>
        <begin position="169"/>
        <end position="220"/>
    </location>
</feature>
<dbReference type="KEGG" id="eiv:EIN_448380"/>
<feature type="domain" description="Stealth protein CR2 conserved region 2" evidence="1">
    <location>
        <begin position="246"/>
        <end position="310"/>
    </location>
</feature>
<dbReference type="GeneID" id="14888077"/>
<dbReference type="GO" id="GO:0016772">
    <property type="term" value="F:transferase activity, transferring phosphorus-containing groups"/>
    <property type="evidence" value="ECO:0007669"/>
    <property type="project" value="InterPro"/>
</dbReference>
<dbReference type="InterPro" id="IPR053362">
    <property type="entry name" value="RPS_phosphotransferase_WefF"/>
</dbReference>
<dbReference type="OrthoDB" id="263283at2759"/>
<evidence type="ECO:0000259" key="1">
    <source>
        <dbReference type="Pfam" id="PF11380"/>
    </source>
</evidence>
<sequence length="489" mass="58119">MQLYVLFISLSSFALLLLMVLTFTIQPNTNFPKKSYLVYTQFLNDKQEKLIYSKEDVLLHNKEYNKQHPKPIANTTKNNKNEYYRDLRMDTEGIEDFKEDNTHLYRNLFKIFRFTKPRKSVPVDFSKSIEGLPDECGGHLDALWLWVNGSEEKWVESVKKYKPDYDSARFRDYNTLLYSMRSVYKYAPYIKRYFLATADQVPSYLNAPLGETSFILKSHNTNQSKYSHAKQHKESVEDVYNNHRDKDLYTLELVSHSEFVDNKSLPLFNSDALESRIHHIKNLGNCFVYFNDDFLLARPTPISYFFKYGKVHRYCSIDYDAQKYAHVSQHQNSTSVANGLINKRFGLSKDTQHYFQSHVEYTLLKTSLLELEMAFPVEFEKQQNLKFREFGAINMQHLAMHYMRYTGKAFQTFEMEWNYFFDFKINHNKNHESLFRINETEPYSICINDALNGYDNDPEAGDKEIRYVLRFLQRMLPEKTPFELDFESK</sequence>
<dbReference type="Proteomes" id="UP000014680">
    <property type="component" value="Unassembled WGS sequence"/>
</dbReference>
<dbReference type="PANTHER" id="PTHR47452">
    <property type="entry name" value="PUTATIVE-RELATED"/>
    <property type="match status" value="1"/>
</dbReference>
<organism evidence="2 3">
    <name type="scientific">Entamoeba invadens IP1</name>
    <dbReference type="NCBI Taxonomy" id="370355"/>
    <lineage>
        <taxon>Eukaryota</taxon>
        <taxon>Amoebozoa</taxon>
        <taxon>Evosea</taxon>
        <taxon>Archamoebae</taxon>
        <taxon>Mastigamoebida</taxon>
        <taxon>Entamoebidae</taxon>
        <taxon>Entamoeba</taxon>
    </lineage>
</organism>
<gene>
    <name evidence="2" type="ORF">EIN_448380</name>
</gene>
<keyword evidence="3" id="KW-1185">Reference proteome</keyword>
<dbReference type="EMBL" id="KB206681">
    <property type="protein sequence ID" value="ELP89087.1"/>
    <property type="molecule type" value="Genomic_DNA"/>
</dbReference>
<dbReference type="Pfam" id="PF11380">
    <property type="entry name" value="Stealth_CR2"/>
    <property type="match status" value="2"/>
</dbReference>
<protein>
    <recommendedName>
        <fullName evidence="1">Stealth protein CR2 conserved region 2 domain-containing protein</fullName>
    </recommendedName>
</protein>
<dbReference type="RefSeq" id="XP_004255858.1">
    <property type="nucleotide sequence ID" value="XM_004255810.1"/>
</dbReference>
<evidence type="ECO:0000313" key="2">
    <source>
        <dbReference type="EMBL" id="ELP89087.1"/>
    </source>
</evidence>
<dbReference type="AlphaFoldDB" id="L7FMF4"/>
<dbReference type="VEuPathDB" id="AmoebaDB:EIN_448380"/>
<name>L7FMF4_ENTIV</name>
<proteinExistence type="predicted"/>